<dbReference type="PANTHER" id="PTHR45791:SF1">
    <property type="entry name" value="CALCIUM AND INTEGRIN BINDING FAMILY MEMBER 1"/>
    <property type="match status" value="1"/>
</dbReference>
<evidence type="ECO:0000256" key="1">
    <source>
        <dbReference type="ARBA" id="ARBA00022723"/>
    </source>
</evidence>
<name>C1BQZ2_CALRO</name>
<dbReference type="InterPro" id="IPR018247">
    <property type="entry name" value="EF_Hand_1_Ca_BS"/>
</dbReference>
<dbReference type="Gene3D" id="1.10.238.10">
    <property type="entry name" value="EF-hand"/>
    <property type="match status" value="2"/>
</dbReference>
<keyword evidence="2" id="KW-0677">Repeat</keyword>
<feature type="domain" description="EF-hand" evidence="5">
    <location>
        <begin position="104"/>
        <end position="139"/>
    </location>
</feature>
<dbReference type="GO" id="GO:0000287">
    <property type="term" value="F:magnesium ion binding"/>
    <property type="evidence" value="ECO:0007669"/>
    <property type="project" value="TreeGrafter"/>
</dbReference>
<evidence type="ECO:0000256" key="2">
    <source>
        <dbReference type="ARBA" id="ARBA00022737"/>
    </source>
</evidence>
<organism evidence="6">
    <name type="scientific">Caligus rogercresseyi</name>
    <name type="common">Sea louse</name>
    <dbReference type="NCBI Taxonomy" id="217165"/>
    <lineage>
        <taxon>Eukaryota</taxon>
        <taxon>Metazoa</taxon>
        <taxon>Ecdysozoa</taxon>
        <taxon>Arthropoda</taxon>
        <taxon>Crustacea</taxon>
        <taxon>Multicrustacea</taxon>
        <taxon>Hexanauplia</taxon>
        <taxon>Copepoda</taxon>
        <taxon>Siphonostomatoida</taxon>
        <taxon>Caligidae</taxon>
        <taxon>Caligus</taxon>
    </lineage>
</organism>
<protein>
    <submittedName>
        <fullName evidence="6">Calcium and integrin-binding protein 1</fullName>
    </submittedName>
</protein>
<dbReference type="InterPro" id="IPR011992">
    <property type="entry name" value="EF-hand-dom_pair"/>
</dbReference>
<accession>C1BQZ2</accession>
<evidence type="ECO:0000256" key="4">
    <source>
        <dbReference type="ARBA" id="ARBA00022842"/>
    </source>
</evidence>
<dbReference type="InterPro" id="IPR002048">
    <property type="entry name" value="EF_hand_dom"/>
</dbReference>
<dbReference type="FunFam" id="1.10.238.10:FF:000035">
    <property type="entry name" value="Calcium and integrin-binding family member 2"/>
    <property type="match status" value="1"/>
</dbReference>
<dbReference type="AlphaFoldDB" id="C1BQZ2"/>
<sequence length="192" mass="22146">MGSSNSSSLKKEQIAEYELLTFLRSREIQKAHSLFKGLSLLPPSNSSREAPAKIPAEDVIDKIPELRYNPFALRICEVFSSSKDRKISFEDFLDMLSVFSERATLSVKTAYAFRIYDFNNDGVLCRRDLEEVVRLLVTTDELRLRDEDMRRVTENVLKEVDVDEDGFISFPEFDHAISKCPDFLLTFRMCIV</sequence>
<dbReference type="CDD" id="cd00051">
    <property type="entry name" value="EFh"/>
    <property type="match status" value="1"/>
</dbReference>
<keyword evidence="6" id="KW-0401">Integrin</keyword>
<keyword evidence="3" id="KW-0106">Calcium</keyword>
<evidence type="ECO:0000256" key="3">
    <source>
        <dbReference type="ARBA" id="ARBA00022837"/>
    </source>
</evidence>
<proteinExistence type="evidence at transcript level"/>
<keyword evidence="4" id="KW-0460">Magnesium</keyword>
<dbReference type="PROSITE" id="PS50222">
    <property type="entry name" value="EF_HAND_2"/>
    <property type="match status" value="2"/>
</dbReference>
<dbReference type="PANTHER" id="PTHR45791">
    <property type="entry name" value="CALCIUM AND INTEGRIN BINDING FAMILY MEMBER 2"/>
    <property type="match status" value="1"/>
</dbReference>
<dbReference type="SUPFAM" id="SSF47473">
    <property type="entry name" value="EF-hand"/>
    <property type="match status" value="1"/>
</dbReference>
<reference evidence="6" key="1">
    <citation type="submission" date="2009-03" db="EMBL/GenBank/DDBJ databases">
        <title>Caligus rogercresseyi ESTs and full-length cDNAs.</title>
        <authorList>
            <person name="Yasuike M."/>
            <person name="von Schalburg K."/>
            <person name="Cooper G."/>
            <person name="Leong J."/>
            <person name="Jones S.R.M."/>
            <person name="Koop B.F."/>
        </authorList>
    </citation>
    <scope>NUCLEOTIDE SEQUENCE</scope>
    <source>
        <tissue evidence="6">Whole tissue</tissue>
    </source>
</reference>
<dbReference type="PROSITE" id="PS00018">
    <property type="entry name" value="EF_HAND_1"/>
    <property type="match status" value="2"/>
</dbReference>
<dbReference type="GO" id="GO:0007229">
    <property type="term" value="P:integrin-mediated signaling pathway"/>
    <property type="evidence" value="ECO:0007669"/>
    <property type="project" value="UniProtKB-KW"/>
</dbReference>
<evidence type="ECO:0000259" key="5">
    <source>
        <dbReference type="PROSITE" id="PS50222"/>
    </source>
</evidence>
<dbReference type="EMBL" id="BT077021">
    <property type="protein sequence ID" value="ACO11445.1"/>
    <property type="molecule type" value="mRNA"/>
</dbReference>
<dbReference type="Pfam" id="PF13499">
    <property type="entry name" value="EF-hand_7"/>
    <property type="match status" value="1"/>
</dbReference>
<dbReference type="GO" id="GO:0005509">
    <property type="term" value="F:calcium ion binding"/>
    <property type="evidence" value="ECO:0007669"/>
    <property type="project" value="InterPro"/>
</dbReference>
<keyword evidence="1" id="KW-0479">Metal-binding</keyword>
<evidence type="ECO:0000313" key="6">
    <source>
        <dbReference type="EMBL" id="ACO11445.1"/>
    </source>
</evidence>
<dbReference type="SMART" id="SM00054">
    <property type="entry name" value="EFh"/>
    <property type="match status" value="3"/>
</dbReference>
<dbReference type="InterPro" id="IPR051433">
    <property type="entry name" value="CIBP"/>
</dbReference>
<feature type="domain" description="EF-hand" evidence="5">
    <location>
        <begin position="148"/>
        <end position="183"/>
    </location>
</feature>
<gene>
    <name evidence="6" type="primary">CIB1</name>
</gene>